<keyword evidence="2" id="KW-1185">Reference proteome</keyword>
<evidence type="ECO:0000313" key="2">
    <source>
        <dbReference type="Proteomes" id="UP000887575"/>
    </source>
</evidence>
<evidence type="ECO:0000256" key="1">
    <source>
        <dbReference type="SAM" id="SignalP"/>
    </source>
</evidence>
<dbReference type="WBParaSite" id="MBELARI_LOCUS12275">
    <property type="protein sequence ID" value="MBELARI_LOCUS12275"/>
    <property type="gene ID" value="MBELARI_LOCUS12275"/>
</dbReference>
<evidence type="ECO:0008006" key="4">
    <source>
        <dbReference type="Google" id="ProtNLM"/>
    </source>
</evidence>
<protein>
    <recommendedName>
        <fullName evidence="4">DUF19 domain-containing protein</fullName>
    </recommendedName>
</protein>
<reference evidence="3" key="1">
    <citation type="submission" date="2024-02" db="UniProtKB">
        <authorList>
            <consortium name="WormBaseParasite"/>
        </authorList>
    </citation>
    <scope>IDENTIFICATION</scope>
</reference>
<evidence type="ECO:0000313" key="3">
    <source>
        <dbReference type="WBParaSite" id="MBELARI_LOCUS12275"/>
    </source>
</evidence>
<accession>A0AAF3EE82</accession>
<proteinExistence type="predicted"/>
<dbReference type="Proteomes" id="UP000887575">
    <property type="component" value="Unassembled WGS sequence"/>
</dbReference>
<dbReference type="PANTHER" id="PTHR37431:SF7">
    <property type="entry name" value="DUF19 DOMAIN-CONTAINING PROTEIN"/>
    <property type="match status" value="1"/>
</dbReference>
<sequence length="265" mass="30601">MSTWLKVLLLISPIFGLREVFFSPPYMMQPIPAAQGPHNQENVQRTSDINNGLIDLCTSMDQQRIRQCADPLYSIGAFSEDDNENGNSLSLTWDHFLTKTQDYFSLVCDNFYIFDMCIEPYKDICFSEEPVRHKYQTAIKILDFLCRDGYNDMIRNFECFTRTLTRAEMMQCQAEMVADTRKIPPIEEIGNMGQQAAICGAVRNYVDCIKLPIRYECGYRAWHLVRELVVRPTAALLPQCDILYNGSTSRILSFILILTVFTFIF</sequence>
<keyword evidence="1" id="KW-0732">Signal</keyword>
<organism evidence="2 3">
    <name type="scientific">Mesorhabditis belari</name>
    <dbReference type="NCBI Taxonomy" id="2138241"/>
    <lineage>
        <taxon>Eukaryota</taxon>
        <taxon>Metazoa</taxon>
        <taxon>Ecdysozoa</taxon>
        <taxon>Nematoda</taxon>
        <taxon>Chromadorea</taxon>
        <taxon>Rhabditida</taxon>
        <taxon>Rhabditina</taxon>
        <taxon>Rhabditomorpha</taxon>
        <taxon>Rhabditoidea</taxon>
        <taxon>Rhabditidae</taxon>
        <taxon>Mesorhabditinae</taxon>
        <taxon>Mesorhabditis</taxon>
    </lineage>
</organism>
<dbReference type="AlphaFoldDB" id="A0AAF3EE82"/>
<feature type="chain" id="PRO_5042157712" description="DUF19 domain-containing protein" evidence="1">
    <location>
        <begin position="17"/>
        <end position="265"/>
    </location>
</feature>
<dbReference type="PANTHER" id="PTHR37431">
    <property type="entry name" value="PROTEIN CBG06927"/>
    <property type="match status" value="1"/>
</dbReference>
<name>A0AAF3EE82_9BILA</name>
<feature type="signal peptide" evidence="1">
    <location>
        <begin position="1"/>
        <end position="16"/>
    </location>
</feature>